<dbReference type="Gene3D" id="3.20.20.80">
    <property type="entry name" value="Glycosidases"/>
    <property type="match status" value="1"/>
</dbReference>
<evidence type="ECO:0000313" key="2">
    <source>
        <dbReference type="EMBL" id="KAF2262182.1"/>
    </source>
</evidence>
<sequence length="491" mass="53642">MHSFLSWSLAIGLLAVLTSATPYKHFSLNKRNATERLVFAHFMMGIVSNRQNASDYDNDMKLAKSAGIDAFALNIGTDNYTETQLNFAYASAAKNNMSVFISFDFNWFSPSADATTVGKLTKAFASKKAQLKVDGRVFVSSFVGNGLDVEAVRQAAGTEIYFAPNFRPSTPQIAKTIDGALNWVAWDSNGENRAPKGGKNVPVASGDGNYTAWLGSDKGYIAPVSPWFNTHYGPEVSYPKNWVFPSDLLWFNRWNEILTTNSTPQFLEIITWNDYGESHYIGPLSSKHTDDGNSKWANDMPHTGWLEMATPFIKAYKEGKKEPVITEEKLIYWYRPTPKTVKCNGTDTTGSPPDGAETLEDSVFVVALLKDKGQITAISGMNSQTFNATAGAQAFRVPMGVGAQTFSLKRNGKTIMEATSQRDILNECPCGIYNYNAYVGTVPASNKADALDADGLAGLMKGLNSSCSATPSLPIRMPGATGSTRPLRVRY</sequence>
<keyword evidence="3" id="KW-1185">Reference proteome</keyword>
<keyword evidence="1" id="KW-0732">Signal</keyword>
<evidence type="ECO:0000313" key="3">
    <source>
        <dbReference type="Proteomes" id="UP000800093"/>
    </source>
</evidence>
<accession>A0A9P4N1B3</accession>
<dbReference type="EMBL" id="ML986644">
    <property type="protein sequence ID" value="KAF2262182.1"/>
    <property type="molecule type" value="Genomic_DNA"/>
</dbReference>
<evidence type="ECO:0000256" key="1">
    <source>
        <dbReference type="SAM" id="SignalP"/>
    </source>
</evidence>
<feature type="chain" id="PRO_5040435982" evidence="1">
    <location>
        <begin position="21"/>
        <end position="491"/>
    </location>
</feature>
<dbReference type="Proteomes" id="UP000800093">
    <property type="component" value="Unassembled WGS sequence"/>
</dbReference>
<dbReference type="GO" id="GO:0051118">
    <property type="term" value="F:glucan endo-1,3-alpha-glucosidase activity"/>
    <property type="evidence" value="ECO:0007669"/>
    <property type="project" value="InterPro"/>
</dbReference>
<gene>
    <name evidence="2" type="ORF">CC78DRAFT_520643</name>
</gene>
<dbReference type="CDD" id="cd11577">
    <property type="entry name" value="GH71"/>
    <property type="match status" value="1"/>
</dbReference>
<proteinExistence type="predicted"/>
<dbReference type="Pfam" id="PF03659">
    <property type="entry name" value="Glyco_hydro_71"/>
    <property type="match status" value="1"/>
</dbReference>
<dbReference type="InterPro" id="IPR005197">
    <property type="entry name" value="Glyco_hydro_71"/>
</dbReference>
<protein>
    <submittedName>
        <fullName evidence="2">Alpha-1,3-glucanase/mutanase</fullName>
    </submittedName>
</protein>
<reference evidence="3" key="1">
    <citation type="journal article" date="2020" name="Stud. Mycol.">
        <title>101 Dothideomycetes genomes: A test case for predicting lifestyles and emergence of pathogens.</title>
        <authorList>
            <person name="Haridas S."/>
            <person name="Albert R."/>
            <person name="Binder M."/>
            <person name="Bloem J."/>
            <person name="LaButti K."/>
            <person name="Salamov A."/>
            <person name="Andreopoulos B."/>
            <person name="Baker S."/>
            <person name="Barry K."/>
            <person name="Bills G."/>
            <person name="Bluhm B."/>
            <person name="Cannon C."/>
            <person name="Castanera R."/>
            <person name="Culley D."/>
            <person name="Daum C."/>
            <person name="Ezra D."/>
            <person name="Gonzalez J."/>
            <person name="Henrissat B."/>
            <person name="Kuo A."/>
            <person name="Liang C."/>
            <person name="Lipzen A."/>
            <person name="Lutzoni F."/>
            <person name="Magnuson J."/>
            <person name="Mondo S."/>
            <person name="Nolan M."/>
            <person name="Ohm R."/>
            <person name="Pangilinan J."/>
            <person name="Park H.-J."/>
            <person name="Ramirez L."/>
            <person name="Alfaro M."/>
            <person name="Sun H."/>
            <person name="Tritt A."/>
            <person name="Yoshinaga Y."/>
            <person name="Zwiers L.-H."/>
            <person name="Turgeon B."/>
            <person name="Goodwin S."/>
            <person name="Spatafora J."/>
            <person name="Crous P."/>
            <person name="Grigoriev I."/>
        </authorList>
    </citation>
    <scope>NUCLEOTIDE SEQUENCE [LARGE SCALE GENOMIC DNA]</scope>
    <source>
        <strain evidence="3">CBS 304.66</strain>
    </source>
</reference>
<name>A0A9P4N1B3_9PLEO</name>
<dbReference type="AlphaFoldDB" id="A0A9P4N1B3"/>
<comment type="caution">
    <text evidence="2">The sequence shown here is derived from an EMBL/GenBank/DDBJ whole genome shotgun (WGS) entry which is preliminary data.</text>
</comment>
<dbReference type="OrthoDB" id="3257981at2759"/>
<feature type="signal peptide" evidence="1">
    <location>
        <begin position="1"/>
        <end position="20"/>
    </location>
</feature>
<organism evidence="2 3">
    <name type="scientific">Lojkania enalia</name>
    <dbReference type="NCBI Taxonomy" id="147567"/>
    <lineage>
        <taxon>Eukaryota</taxon>
        <taxon>Fungi</taxon>
        <taxon>Dikarya</taxon>
        <taxon>Ascomycota</taxon>
        <taxon>Pezizomycotina</taxon>
        <taxon>Dothideomycetes</taxon>
        <taxon>Pleosporomycetidae</taxon>
        <taxon>Pleosporales</taxon>
        <taxon>Pleosporales incertae sedis</taxon>
        <taxon>Lojkania</taxon>
    </lineage>
</organism>